<evidence type="ECO:0000313" key="2">
    <source>
        <dbReference type="EMBL" id="MDT0469681.1"/>
    </source>
</evidence>
<feature type="transmembrane region" description="Helical" evidence="1">
    <location>
        <begin position="112"/>
        <end position="130"/>
    </location>
</feature>
<comment type="caution">
    <text evidence="2">The sequence shown here is derived from an EMBL/GenBank/DDBJ whole genome shotgun (WGS) entry which is preliminary data.</text>
</comment>
<accession>A0ABU2U9H2</accession>
<proteinExistence type="predicted"/>
<keyword evidence="1" id="KW-1133">Transmembrane helix</keyword>
<dbReference type="RefSeq" id="WP_311701106.1">
    <property type="nucleotide sequence ID" value="NZ_JAVREY010000122.1"/>
</dbReference>
<feature type="transmembrane region" description="Helical" evidence="1">
    <location>
        <begin position="76"/>
        <end position="100"/>
    </location>
</feature>
<organism evidence="2 3">
    <name type="scientific">Streptomyces gibsoniae</name>
    <dbReference type="NCBI Taxonomy" id="3075529"/>
    <lineage>
        <taxon>Bacteria</taxon>
        <taxon>Bacillati</taxon>
        <taxon>Actinomycetota</taxon>
        <taxon>Actinomycetes</taxon>
        <taxon>Kitasatosporales</taxon>
        <taxon>Streptomycetaceae</taxon>
        <taxon>Streptomyces</taxon>
    </lineage>
</organism>
<keyword evidence="1" id="KW-0472">Membrane</keyword>
<feature type="transmembrane region" description="Helical" evidence="1">
    <location>
        <begin position="42"/>
        <end position="64"/>
    </location>
</feature>
<reference evidence="3" key="1">
    <citation type="submission" date="2023-07" db="EMBL/GenBank/DDBJ databases">
        <title>30 novel species of actinomycetes from the DSMZ collection.</title>
        <authorList>
            <person name="Nouioui I."/>
        </authorList>
    </citation>
    <scope>NUCLEOTIDE SEQUENCE [LARGE SCALE GENOMIC DNA]</scope>
    <source>
        <strain evidence="3">DSM 41699</strain>
    </source>
</reference>
<gene>
    <name evidence="2" type="ORF">RM764_43260</name>
</gene>
<name>A0ABU2U9H2_9ACTN</name>
<keyword evidence="3" id="KW-1185">Reference proteome</keyword>
<sequence length="356" mass="37396">MKSRTITEVVEVPVQLADGRTRMGRQTVQRQAPAVPRDWDHIILNAVTVGAVVFLAVSVVWTAASVGALLSQAAPAWVAYAVAAGFDLVWVMCLGLEWVARHDRERAAVPRKAGFLFLLISMSAVGVHGWHTAAAVGIFGAVVAALAKGLWAVVLRYRHVDLPEPVRDVLTQERAELGLEIVLAQHQRTALRTRAQLAAYRAALGVPEDDRAEGGQEQHHGADGRAAGTIRAAVLAAQSTLPGADPAAIVAQLAHAGIAVDEDTVRDVIGPRQVDDADDAPHAAQQVGAVAGLSKAAAIVEAASLLGSDAPATQVADLVRRMRGLDVPDNYVRTVLSRARGKDRKDGVGQGGGGYA</sequence>
<protein>
    <recommendedName>
        <fullName evidence="4">Protein transporter Sec31</fullName>
    </recommendedName>
</protein>
<keyword evidence="1" id="KW-0812">Transmembrane</keyword>
<dbReference type="EMBL" id="JAVREY010000122">
    <property type="protein sequence ID" value="MDT0469681.1"/>
    <property type="molecule type" value="Genomic_DNA"/>
</dbReference>
<evidence type="ECO:0000313" key="3">
    <source>
        <dbReference type="Proteomes" id="UP001183809"/>
    </source>
</evidence>
<dbReference type="Proteomes" id="UP001183809">
    <property type="component" value="Unassembled WGS sequence"/>
</dbReference>
<feature type="transmembrane region" description="Helical" evidence="1">
    <location>
        <begin position="136"/>
        <end position="157"/>
    </location>
</feature>
<evidence type="ECO:0000256" key="1">
    <source>
        <dbReference type="SAM" id="Phobius"/>
    </source>
</evidence>
<evidence type="ECO:0008006" key="4">
    <source>
        <dbReference type="Google" id="ProtNLM"/>
    </source>
</evidence>